<protein>
    <submittedName>
        <fullName evidence="5">GNAT family N-acetyltransferase</fullName>
    </submittedName>
</protein>
<organism evidence="5 6">
    <name type="scientific">Haloarcula salina</name>
    <dbReference type="NCBI Taxonomy" id="1429914"/>
    <lineage>
        <taxon>Archaea</taxon>
        <taxon>Methanobacteriati</taxon>
        <taxon>Methanobacteriota</taxon>
        <taxon>Stenosarchaea group</taxon>
        <taxon>Halobacteria</taxon>
        <taxon>Halobacteriales</taxon>
        <taxon>Haloarculaceae</taxon>
        <taxon>Haloarcula</taxon>
    </lineage>
</organism>
<dbReference type="Proteomes" id="UP001166304">
    <property type="component" value="Unassembled WGS sequence"/>
</dbReference>
<dbReference type="RefSeq" id="WP_162411849.1">
    <property type="nucleotide sequence ID" value="NZ_JAHQXE010000001.1"/>
</dbReference>
<evidence type="ECO:0000256" key="2">
    <source>
        <dbReference type="ARBA" id="ARBA00023315"/>
    </source>
</evidence>
<name>A0AA41KHS1_9EURY</name>
<feature type="domain" description="N-acetyltransferase" evidence="4">
    <location>
        <begin position="12"/>
        <end position="173"/>
    </location>
</feature>
<dbReference type="PANTHER" id="PTHR43792:SF8">
    <property type="entry name" value="[RIBOSOMAL PROTEIN US5]-ALANINE N-ACETYLTRANSFERASE"/>
    <property type="match status" value="1"/>
</dbReference>
<keyword evidence="1" id="KW-0808">Transferase</keyword>
<evidence type="ECO:0000256" key="3">
    <source>
        <dbReference type="ARBA" id="ARBA00038502"/>
    </source>
</evidence>
<dbReference type="Pfam" id="PF13302">
    <property type="entry name" value="Acetyltransf_3"/>
    <property type="match status" value="1"/>
</dbReference>
<evidence type="ECO:0000256" key="1">
    <source>
        <dbReference type="ARBA" id="ARBA00022679"/>
    </source>
</evidence>
<dbReference type="PANTHER" id="PTHR43792">
    <property type="entry name" value="GNAT FAMILY, PUTATIVE (AFU_ORTHOLOGUE AFUA_3G00765)-RELATED-RELATED"/>
    <property type="match status" value="1"/>
</dbReference>
<evidence type="ECO:0000313" key="6">
    <source>
        <dbReference type="Proteomes" id="UP001166304"/>
    </source>
</evidence>
<sequence>MPGPVFLRGEQVTLHTVEDHDVTFLQRLRNDPQVRRGLAVSKPTTEQAQREWVESATGTDADGVHLLVCIEEGPVGTVGLGSLAAQSRHAEVGYFFAPDAWGNGYATDAVEALLGYAFSERNLNRVHAKAVAGNERSRCVLDTAGFEQEGVLRDHWYRDGRYEDVVVYGLLAAEWER</sequence>
<dbReference type="InterPro" id="IPR051531">
    <property type="entry name" value="N-acetyltransferase"/>
</dbReference>
<gene>
    <name evidence="5" type="ORF">KTS37_03665</name>
</gene>
<dbReference type="CDD" id="cd04301">
    <property type="entry name" value="NAT_SF"/>
    <property type="match status" value="1"/>
</dbReference>
<evidence type="ECO:0000259" key="4">
    <source>
        <dbReference type="PROSITE" id="PS51186"/>
    </source>
</evidence>
<dbReference type="AlphaFoldDB" id="A0AA41KHS1"/>
<dbReference type="GO" id="GO:0016747">
    <property type="term" value="F:acyltransferase activity, transferring groups other than amino-acyl groups"/>
    <property type="evidence" value="ECO:0007669"/>
    <property type="project" value="InterPro"/>
</dbReference>
<dbReference type="InterPro" id="IPR016181">
    <property type="entry name" value="Acyl_CoA_acyltransferase"/>
</dbReference>
<comment type="similarity">
    <text evidence="3">Belongs to the acetyltransferase family. RimJ subfamily.</text>
</comment>
<evidence type="ECO:0000313" key="5">
    <source>
        <dbReference type="EMBL" id="MBV0900878.1"/>
    </source>
</evidence>
<dbReference type="Gene3D" id="3.40.630.30">
    <property type="match status" value="1"/>
</dbReference>
<accession>A0AA41KHS1</accession>
<proteinExistence type="inferred from homology"/>
<comment type="caution">
    <text evidence="5">The sequence shown here is derived from an EMBL/GenBank/DDBJ whole genome shotgun (WGS) entry which is preliminary data.</text>
</comment>
<dbReference type="EMBL" id="JAHQXE010000001">
    <property type="protein sequence ID" value="MBV0900878.1"/>
    <property type="molecule type" value="Genomic_DNA"/>
</dbReference>
<dbReference type="SUPFAM" id="SSF55729">
    <property type="entry name" value="Acyl-CoA N-acyltransferases (Nat)"/>
    <property type="match status" value="1"/>
</dbReference>
<keyword evidence="2" id="KW-0012">Acyltransferase</keyword>
<keyword evidence="6" id="KW-1185">Reference proteome</keyword>
<dbReference type="PROSITE" id="PS51186">
    <property type="entry name" value="GNAT"/>
    <property type="match status" value="1"/>
</dbReference>
<reference evidence="5" key="1">
    <citation type="submission" date="2021-06" db="EMBL/GenBank/DDBJ databases">
        <title>New haloarchaea isolates fom saline soil.</title>
        <authorList>
            <person name="Duran-Viseras A."/>
            <person name="Sanchez-Porro C.S."/>
            <person name="Ventosa A."/>
        </authorList>
    </citation>
    <scope>NUCLEOTIDE SEQUENCE</scope>
    <source>
        <strain evidence="5">JCM 18369</strain>
    </source>
</reference>
<dbReference type="InterPro" id="IPR000182">
    <property type="entry name" value="GNAT_dom"/>
</dbReference>